<gene>
    <name evidence="1" type="ORF">LWI28_019150</name>
</gene>
<keyword evidence="2" id="KW-1185">Reference proteome</keyword>
<protein>
    <submittedName>
        <fullName evidence="1">Uncharacterized protein</fullName>
    </submittedName>
</protein>
<dbReference type="Proteomes" id="UP001064489">
    <property type="component" value="Chromosome 11"/>
</dbReference>
<dbReference type="AlphaFoldDB" id="A0AAD5I7I1"/>
<evidence type="ECO:0000313" key="2">
    <source>
        <dbReference type="Proteomes" id="UP001064489"/>
    </source>
</evidence>
<dbReference type="EMBL" id="JAJSOW010000108">
    <property type="protein sequence ID" value="KAI9153968.1"/>
    <property type="molecule type" value="Genomic_DNA"/>
</dbReference>
<proteinExistence type="predicted"/>
<accession>A0AAD5I7I1</accession>
<reference evidence="1" key="2">
    <citation type="submission" date="2023-02" db="EMBL/GenBank/DDBJ databases">
        <authorList>
            <person name="Swenson N.G."/>
            <person name="Wegrzyn J.L."/>
            <person name="Mcevoy S.L."/>
        </authorList>
    </citation>
    <scope>NUCLEOTIDE SEQUENCE</scope>
    <source>
        <strain evidence="1">91603</strain>
        <tissue evidence="1">Leaf</tissue>
    </source>
</reference>
<organism evidence="1 2">
    <name type="scientific">Acer negundo</name>
    <name type="common">Box elder</name>
    <dbReference type="NCBI Taxonomy" id="4023"/>
    <lineage>
        <taxon>Eukaryota</taxon>
        <taxon>Viridiplantae</taxon>
        <taxon>Streptophyta</taxon>
        <taxon>Embryophyta</taxon>
        <taxon>Tracheophyta</taxon>
        <taxon>Spermatophyta</taxon>
        <taxon>Magnoliopsida</taxon>
        <taxon>eudicotyledons</taxon>
        <taxon>Gunneridae</taxon>
        <taxon>Pentapetalae</taxon>
        <taxon>rosids</taxon>
        <taxon>malvids</taxon>
        <taxon>Sapindales</taxon>
        <taxon>Sapindaceae</taxon>
        <taxon>Hippocastanoideae</taxon>
        <taxon>Acereae</taxon>
        <taxon>Acer</taxon>
    </lineage>
</organism>
<evidence type="ECO:0000313" key="1">
    <source>
        <dbReference type="EMBL" id="KAI9153968.1"/>
    </source>
</evidence>
<comment type="caution">
    <text evidence="1">The sequence shown here is derived from an EMBL/GenBank/DDBJ whole genome shotgun (WGS) entry which is preliminary data.</text>
</comment>
<reference evidence="1" key="1">
    <citation type="journal article" date="2022" name="Plant J.">
        <title>Strategies of tolerance reflected in two North American maple genomes.</title>
        <authorList>
            <person name="McEvoy S.L."/>
            <person name="Sezen U.U."/>
            <person name="Trouern-Trend A."/>
            <person name="McMahon S.M."/>
            <person name="Schaberg P.G."/>
            <person name="Yang J."/>
            <person name="Wegrzyn J.L."/>
            <person name="Swenson N.G."/>
        </authorList>
    </citation>
    <scope>NUCLEOTIDE SEQUENCE</scope>
    <source>
        <strain evidence="1">91603</strain>
    </source>
</reference>
<name>A0AAD5I7I1_ACENE</name>
<sequence length="86" mass="9860">MVIKIRVFVEKLLKGFSFLAPRVVANDHEETMVPDDVKEGHFVVVGLRRNMDSNKTELLHSLFGLTNCRKFFKVGVRLLVLVLGYK</sequence>